<dbReference type="AlphaFoldDB" id="A0A8B8DL99"/>
<feature type="transmembrane region" description="Helical" evidence="8">
    <location>
        <begin position="112"/>
        <end position="134"/>
    </location>
</feature>
<sequence>MANVIIAYILWLVGGGIGLHHFYLGRDRQAFIWWATYGGCFGLGWFRDLWRIPEYIFAANKDEGYIRDFLHRRSRYENPPFGLVRFCGEFILGCCFGFLARLCVPEENANEGIGWLICVIVPPCAVALGVHVVANVEPQKATYVWPLLGAMCGIPWIVNDTGNIHYSAVLSAVFVNWKGKEWNPEVGNNRGFCRRFFCLTFCCLLYSSIWGVAIYQTASITTKEGEEIPLREAIPNFFKSPAWAEMKQSFKELYDFYQVHGFEKLWEELVEKLDPTGEANAYKVLKVTDKATEKEIKASYKKLVKQWHPDKHTDPQKKAEAQEKFMEIQQAYEILSKISHKRMRMNKRDRQGEEDYDRFSQRRNTKDEF</sequence>
<accession>A0A8B8DL99</accession>
<dbReference type="GO" id="GO:0016020">
    <property type="term" value="C:membrane"/>
    <property type="evidence" value="ECO:0007669"/>
    <property type="project" value="UniProtKB-SubCell"/>
</dbReference>
<feature type="transmembrane region" description="Helical" evidence="8">
    <location>
        <begin position="5"/>
        <end position="24"/>
    </location>
</feature>
<keyword evidence="6 8" id="KW-0472">Membrane</keyword>
<feature type="domain" description="J" evidence="9">
    <location>
        <begin position="280"/>
        <end position="360"/>
    </location>
</feature>
<reference evidence="11" key="1">
    <citation type="submission" date="2025-08" db="UniProtKB">
        <authorList>
            <consortium name="RefSeq"/>
        </authorList>
    </citation>
    <scope>IDENTIFICATION</scope>
    <source>
        <tissue evidence="11">Whole sample</tissue>
    </source>
</reference>
<dbReference type="PROSITE" id="PS50076">
    <property type="entry name" value="DNAJ_2"/>
    <property type="match status" value="1"/>
</dbReference>
<comment type="subcellular location">
    <subcellularLocation>
        <location evidence="2">Membrane</location>
        <topology evidence="2">Multi-pass membrane protein</topology>
    </subcellularLocation>
</comment>
<dbReference type="OrthoDB" id="10262359at2759"/>
<evidence type="ECO:0000256" key="7">
    <source>
        <dbReference type="SAM" id="MobiDB-lite"/>
    </source>
</evidence>
<keyword evidence="5 8" id="KW-1133">Transmembrane helix</keyword>
<evidence type="ECO:0000256" key="5">
    <source>
        <dbReference type="ARBA" id="ARBA00022989"/>
    </source>
</evidence>
<evidence type="ECO:0000313" key="11">
    <source>
        <dbReference type="RefSeq" id="XP_022328548.1"/>
    </source>
</evidence>
<evidence type="ECO:0000256" key="2">
    <source>
        <dbReference type="ARBA" id="ARBA00004141"/>
    </source>
</evidence>
<evidence type="ECO:0000256" key="6">
    <source>
        <dbReference type="ARBA" id="ARBA00023136"/>
    </source>
</evidence>
<dbReference type="KEGG" id="cvn:111127596"/>
<evidence type="ECO:0000256" key="1">
    <source>
        <dbReference type="ARBA" id="ARBA00002080"/>
    </source>
</evidence>
<keyword evidence="10" id="KW-1185">Reference proteome</keyword>
<feature type="transmembrane region" description="Helical" evidence="8">
    <location>
        <begin position="192"/>
        <end position="215"/>
    </location>
</feature>
<dbReference type="PANTHER" id="PTHR44733">
    <property type="entry name" value="DNAJ HOMOLOG SUBFAMILY C MEMBER 22"/>
    <property type="match status" value="1"/>
</dbReference>
<name>A0A8B8DL99_CRAVI</name>
<evidence type="ECO:0000259" key="9">
    <source>
        <dbReference type="PROSITE" id="PS50076"/>
    </source>
</evidence>
<organism evidence="10 11">
    <name type="scientific">Crassostrea virginica</name>
    <name type="common">Eastern oyster</name>
    <dbReference type="NCBI Taxonomy" id="6565"/>
    <lineage>
        <taxon>Eukaryota</taxon>
        <taxon>Metazoa</taxon>
        <taxon>Spiralia</taxon>
        <taxon>Lophotrochozoa</taxon>
        <taxon>Mollusca</taxon>
        <taxon>Bivalvia</taxon>
        <taxon>Autobranchia</taxon>
        <taxon>Pteriomorphia</taxon>
        <taxon>Ostreida</taxon>
        <taxon>Ostreoidea</taxon>
        <taxon>Ostreidae</taxon>
        <taxon>Crassostrea</taxon>
    </lineage>
</organism>
<dbReference type="InterPro" id="IPR036869">
    <property type="entry name" value="J_dom_sf"/>
</dbReference>
<dbReference type="PRINTS" id="PR00625">
    <property type="entry name" value="JDOMAIN"/>
</dbReference>
<dbReference type="Proteomes" id="UP000694844">
    <property type="component" value="Chromosome 3"/>
</dbReference>
<evidence type="ECO:0000256" key="8">
    <source>
        <dbReference type="SAM" id="Phobius"/>
    </source>
</evidence>
<gene>
    <name evidence="11" type="primary">LOC111127596</name>
</gene>
<evidence type="ECO:0000313" key="10">
    <source>
        <dbReference type="Proteomes" id="UP000694844"/>
    </source>
</evidence>
<evidence type="ECO:0000256" key="3">
    <source>
        <dbReference type="ARBA" id="ARBA00020945"/>
    </source>
</evidence>
<protein>
    <recommendedName>
        <fullName evidence="3">DnaJ homolog subfamily C member 22</fullName>
    </recommendedName>
</protein>
<feature type="transmembrane region" description="Helical" evidence="8">
    <location>
        <begin position="30"/>
        <end position="46"/>
    </location>
</feature>
<dbReference type="InterPro" id="IPR001623">
    <property type="entry name" value="DnaJ_domain"/>
</dbReference>
<dbReference type="Pfam" id="PF00226">
    <property type="entry name" value="DnaJ"/>
    <property type="match status" value="1"/>
</dbReference>
<dbReference type="CDD" id="cd06257">
    <property type="entry name" value="DnaJ"/>
    <property type="match status" value="1"/>
</dbReference>
<dbReference type="GeneID" id="111127596"/>
<feature type="region of interest" description="Disordered" evidence="7">
    <location>
        <begin position="342"/>
        <end position="369"/>
    </location>
</feature>
<dbReference type="Pfam" id="PF05154">
    <property type="entry name" value="TM2"/>
    <property type="match status" value="1"/>
</dbReference>
<comment type="function">
    <text evidence="1">May function as a co-chaperone.</text>
</comment>
<dbReference type="InterPro" id="IPR007829">
    <property type="entry name" value="TM2"/>
</dbReference>
<feature type="compositionally biased region" description="Basic and acidic residues" evidence="7">
    <location>
        <begin position="346"/>
        <end position="369"/>
    </location>
</feature>
<feature type="transmembrane region" description="Helical" evidence="8">
    <location>
        <begin position="82"/>
        <end position="100"/>
    </location>
</feature>
<dbReference type="RefSeq" id="XP_022328548.1">
    <property type="nucleotide sequence ID" value="XM_022472840.1"/>
</dbReference>
<dbReference type="SUPFAM" id="SSF46565">
    <property type="entry name" value="Chaperone J-domain"/>
    <property type="match status" value="1"/>
</dbReference>
<dbReference type="Gene3D" id="1.10.287.110">
    <property type="entry name" value="DnaJ domain"/>
    <property type="match status" value="1"/>
</dbReference>
<evidence type="ECO:0000256" key="4">
    <source>
        <dbReference type="ARBA" id="ARBA00022692"/>
    </source>
</evidence>
<dbReference type="SMART" id="SM00271">
    <property type="entry name" value="DnaJ"/>
    <property type="match status" value="1"/>
</dbReference>
<keyword evidence="4 8" id="KW-0812">Transmembrane</keyword>
<proteinExistence type="predicted"/>
<dbReference type="PANTHER" id="PTHR44733:SF1">
    <property type="entry name" value="DNAJ HOMOLOG SUBFAMILY C MEMBER 22"/>
    <property type="match status" value="1"/>
</dbReference>